<dbReference type="EMBL" id="JAAIUW010000007">
    <property type="protein sequence ID" value="KAF7823619.1"/>
    <property type="molecule type" value="Genomic_DNA"/>
</dbReference>
<dbReference type="PANTHER" id="PTHR31286:SF99">
    <property type="entry name" value="DUF4283 DOMAIN-CONTAINING PROTEIN"/>
    <property type="match status" value="1"/>
</dbReference>
<proteinExistence type="predicted"/>
<accession>A0A834TTD7</accession>
<dbReference type="InterPro" id="IPR040256">
    <property type="entry name" value="At4g02000-like"/>
</dbReference>
<evidence type="ECO:0000313" key="1">
    <source>
        <dbReference type="EMBL" id="KAF7823619.1"/>
    </source>
</evidence>
<dbReference type="Proteomes" id="UP000634136">
    <property type="component" value="Unassembled WGS sequence"/>
</dbReference>
<dbReference type="PANTHER" id="PTHR31286">
    <property type="entry name" value="GLYCINE-RICH CELL WALL STRUCTURAL PROTEIN 1.8-LIKE"/>
    <property type="match status" value="1"/>
</dbReference>
<organism evidence="1 2">
    <name type="scientific">Senna tora</name>
    <dbReference type="NCBI Taxonomy" id="362788"/>
    <lineage>
        <taxon>Eukaryota</taxon>
        <taxon>Viridiplantae</taxon>
        <taxon>Streptophyta</taxon>
        <taxon>Embryophyta</taxon>
        <taxon>Tracheophyta</taxon>
        <taxon>Spermatophyta</taxon>
        <taxon>Magnoliopsida</taxon>
        <taxon>eudicotyledons</taxon>
        <taxon>Gunneridae</taxon>
        <taxon>Pentapetalae</taxon>
        <taxon>rosids</taxon>
        <taxon>fabids</taxon>
        <taxon>Fabales</taxon>
        <taxon>Fabaceae</taxon>
        <taxon>Caesalpinioideae</taxon>
        <taxon>Cassia clade</taxon>
        <taxon>Senna</taxon>
    </lineage>
</organism>
<comment type="caution">
    <text evidence="1">The sequence shown here is derived from an EMBL/GenBank/DDBJ whole genome shotgun (WGS) entry which is preliminary data.</text>
</comment>
<evidence type="ECO:0008006" key="3">
    <source>
        <dbReference type="Google" id="ProtNLM"/>
    </source>
</evidence>
<keyword evidence="2" id="KW-1185">Reference proteome</keyword>
<evidence type="ECO:0000313" key="2">
    <source>
        <dbReference type="Proteomes" id="UP000634136"/>
    </source>
</evidence>
<reference evidence="1" key="1">
    <citation type="submission" date="2020-09" db="EMBL/GenBank/DDBJ databases">
        <title>Genome-Enabled Discovery of Anthraquinone Biosynthesis in Senna tora.</title>
        <authorList>
            <person name="Kang S.-H."/>
            <person name="Pandey R.P."/>
            <person name="Lee C.-M."/>
            <person name="Sim J.-S."/>
            <person name="Jeong J.-T."/>
            <person name="Choi B.-S."/>
            <person name="Jung M."/>
            <person name="Ginzburg D."/>
            <person name="Zhao K."/>
            <person name="Won S.Y."/>
            <person name="Oh T.-J."/>
            <person name="Yu Y."/>
            <person name="Kim N.-H."/>
            <person name="Lee O.R."/>
            <person name="Lee T.-H."/>
            <person name="Bashyal P."/>
            <person name="Kim T.-S."/>
            <person name="Lee W.-H."/>
            <person name="Kawkins C."/>
            <person name="Kim C.-K."/>
            <person name="Kim J.S."/>
            <person name="Ahn B.O."/>
            <person name="Rhee S.Y."/>
            <person name="Sohng J.K."/>
        </authorList>
    </citation>
    <scope>NUCLEOTIDE SEQUENCE</scope>
    <source>
        <tissue evidence="1">Leaf</tissue>
    </source>
</reference>
<sequence>MDIQEEIDQECFSSLMKEKDKGLINFNAIVKRIKAKAVGCKIYNIEQDIGYGDHALIVDSDASEDDDEDVPFDPCPKLRFSQEELDEWCHPWKLTLIVHLMGRIVGVTFMKNMLEKLWKRDGDDDFVHAYHGAPWMVADHFLVVQRWKPSFNPKDVNEVTRIAASVQTPSLTLEFYNVRFAHGVLSLWMVWAYEGSMSLEKGD</sequence>
<protein>
    <recommendedName>
        <fullName evidence="3">DUF4283 domain-containing protein</fullName>
    </recommendedName>
</protein>
<dbReference type="OrthoDB" id="1436208at2759"/>
<gene>
    <name evidence="1" type="ORF">G2W53_021763</name>
</gene>
<name>A0A834TTD7_9FABA</name>
<dbReference type="AlphaFoldDB" id="A0A834TTD7"/>